<reference evidence="2 3" key="1">
    <citation type="journal article" date="2012" name="J. Bacteriol.">
        <title>Genome sequence of benzo(a)pyrene-degrading bacterium Novosphingobium pentaromativorans US6-1.</title>
        <authorList>
            <person name="Luo Y.R."/>
            <person name="Kang S.G."/>
            <person name="Kim S.J."/>
            <person name="Kim M.R."/>
            <person name="Li N."/>
            <person name="Lee J.H."/>
            <person name="Kwon K.K."/>
        </authorList>
    </citation>
    <scope>NUCLEOTIDE SEQUENCE [LARGE SCALE GENOMIC DNA]</scope>
    <source>
        <strain evidence="2 3">US6-1</strain>
    </source>
</reference>
<evidence type="ECO:0000313" key="3">
    <source>
        <dbReference type="Proteomes" id="UP000004030"/>
    </source>
</evidence>
<evidence type="ECO:0008006" key="4">
    <source>
        <dbReference type="Google" id="ProtNLM"/>
    </source>
</evidence>
<protein>
    <recommendedName>
        <fullName evidence="4">Signal transduction histidine kinase internal region domain-containing protein</fullName>
    </recommendedName>
</protein>
<proteinExistence type="predicted"/>
<dbReference type="Proteomes" id="UP000004030">
    <property type="component" value="Unassembled WGS sequence"/>
</dbReference>
<gene>
    <name evidence="2" type="ORF">NSU_0981</name>
</gene>
<dbReference type="PATRIC" id="fig|1088721.3.peg.970"/>
<comment type="caution">
    <text evidence="2">The sequence shown here is derived from an EMBL/GenBank/DDBJ whole genome shotgun (WGS) entry which is preliminary data.</text>
</comment>
<dbReference type="AlphaFoldDB" id="G6E9G0"/>
<dbReference type="STRING" id="1088721.JI59_15205"/>
<organism evidence="2 3">
    <name type="scientific">Novosphingobium pentaromativorans US6-1</name>
    <dbReference type="NCBI Taxonomy" id="1088721"/>
    <lineage>
        <taxon>Bacteria</taxon>
        <taxon>Pseudomonadati</taxon>
        <taxon>Pseudomonadota</taxon>
        <taxon>Alphaproteobacteria</taxon>
        <taxon>Sphingomonadales</taxon>
        <taxon>Sphingomonadaceae</taxon>
        <taxon>Novosphingobium</taxon>
    </lineage>
</organism>
<feature type="transmembrane region" description="Helical" evidence="1">
    <location>
        <begin position="63"/>
        <end position="85"/>
    </location>
</feature>
<keyword evidence="1" id="KW-1133">Transmembrane helix</keyword>
<keyword evidence="1" id="KW-0472">Membrane</keyword>
<feature type="transmembrane region" description="Helical" evidence="1">
    <location>
        <begin position="105"/>
        <end position="129"/>
    </location>
</feature>
<name>G6E9G0_9SPHN</name>
<accession>G6E9G0</accession>
<keyword evidence="3" id="KW-1185">Reference proteome</keyword>
<evidence type="ECO:0000313" key="2">
    <source>
        <dbReference type="EMBL" id="EHJ62059.1"/>
    </source>
</evidence>
<dbReference type="RefSeq" id="WP_007011896.1">
    <property type="nucleotide sequence ID" value="NZ_AGFM01000010.1"/>
</dbReference>
<dbReference type="EMBL" id="AGFM01000010">
    <property type="protein sequence ID" value="EHJ62059.1"/>
    <property type="molecule type" value="Genomic_DNA"/>
</dbReference>
<keyword evidence="1" id="KW-0812">Transmembrane</keyword>
<feature type="transmembrane region" description="Helical" evidence="1">
    <location>
        <begin position="31"/>
        <end position="51"/>
    </location>
</feature>
<sequence>MSGLLWATVVTTSESLTQPTRTLEPVEFAQLFSQVGVSYALGGILISILTVEIEARFHSWKGWFAAALTILSATALHLAVTRLAFRLMPQTGIGAMLTFVPEFSQQAAFALWVFVVYGGAYIGALFLFLRSIRRHTQSRDLERARLATDARINRAIADDRSRLIQPELLLASMAELSRRYVEDPNRAEWLLDKLVRFLRSVQSAMPKRTSSLAAALDLIANHADLCRALERPCCALELQPGIETATIPFPPLVLTSLLDAFTSFMPAGEQFRLRVGRQQRETQILIDGDGCNWGQVFPDTIERRARAALHAMGGRLSWLREPPSECSTEPPFVCLQILLPSEHSSHWQDAVGEIQR</sequence>
<evidence type="ECO:0000256" key="1">
    <source>
        <dbReference type="SAM" id="Phobius"/>
    </source>
</evidence>